<comment type="similarity">
    <text evidence="1 4">Belongs to the prolyl-tRNA editing family. YbaK/EbsC subfamily.</text>
</comment>
<dbReference type="InterPro" id="IPR007214">
    <property type="entry name" value="YbaK/aa-tRNA-synth-assoc-dom"/>
</dbReference>
<dbReference type="AlphaFoldDB" id="A0A6N6VHM2"/>
<proteinExistence type="inferred from homology"/>
<evidence type="ECO:0000256" key="3">
    <source>
        <dbReference type="ARBA" id="ARBA00023239"/>
    </source>
</evidence>
<dbReference type="Proteomes" id="UP000468901">
    <property type="component" value="Unassembled WGS sequence"/>
</dbReference>
<keyword evidence="7" id="KW-1185">Reference proteome</keyword>
<keyword evidence="2 4" id="KW-0648">Protein biosynthesis</keyword>
<reference evidence="6 7" key="1">
    <citation type="submission" date="2019-09" db="EMBL/GenBank/DDBJ databases">
        <title>Parvibaculum sedimenti sp. nov., isolated from sediment.</title>
        <authorList>
            <person name="Wang Y."/>
        </authorList>
    </citation>
    <scope>NUCLEOTIDE SEQUENCE [LARGE SCALE GENOMIC DNA]</scope>
    <source>
        <strain evidence="6 7">HXT-9</strain>
    </source>
</reference>
<dbReference type="InterPro" id="IPR036754">
    <property type="entry name" value="YbaK/aa-tRNA-synt-asso_dom_sf"/>
</dbReference>
<dbReference type="GO" id="GO:0002161">
    <property type="term" value="F:aminoacyl-tRNA deacylase activity"/>
    <property type="evidence" value="ECO:0007669"/>
    <property type="project" value="InterPro"/>
</dbReference>
<sequence>MAKGETAAQRFLRLNGLKGTFREVPVPKDRKTSALEMAEASGIDPARLFKTLVVETDDGKLAVAIVPASRDLDRKALAREIGAKRIDLAAKDKAVKITGYQMGACSPLGQKKKLPTWLDASAEGFATIYVSGGAFGLELEIEASELLKATEGKLASIA</sequence>
<dbReference type="Gene3D" id="3.90.960.10">
    <property type="entry name" value="YbaK/aminoacyl-tRNA synthetase-associated domain"/>
    <property type="match status" value="1"/>
</dbReference>
<comment type="caution">
    <text evidence="6">The sequence shown here is derived from an EMBL/GenBank/DDBJ whole genome shotgun (WGS) entry which is preliminary data.</text>
</comment>
<evidence type="ECO:0000259" key="5">
    <source>
        <dbReference type="Pfam" id="PF04073"/>
    </source>
</evidence>
<dbReference type="RefSeq" id="WP_152216640.1">
    <property type="nucleotide sequence ID" value="NZ_JBAQYD010000013.1"/>
</dbReference>
<keyword evidence="3 4" id="KW-0456">Lyase</keyword>
<name>A0A6N6VHM2_9HYPH</name>
<dbReference type="Pfam" id="PF04073">
    <property type="entry name" value="tRNA_edit"/>
    <property type="match status" value="1"/>
</dbReference>
<dbReference type="PANTHER" id="PTHR30411">
    <property type="entry name" value="CYTOPLASMIC PROTEIN"/>
    <property type="match status" value="1"/>
</dbReference>
<protein>
    <recommendedName>
        <fullName evidence="4">Cys-tRNA(Pro)/Cys-tRNA(Cys) deacylase</fullName>
        <ecNumber evidence="4">4.2.-.-</ecNumber>
    </recommendedName>
</protein>
<evidence type="ECO:0000256" key="2">
    <source>
        <dbReference type="ARBA" id="ARBA00022917"/>
    </source>
</evidence>
<dbReference type="InterPro" id="IPR004369">
    <property type="entry name" value="Prolyl-tRNA_editing_YbaK/EbsC"/>
</dbReference>
<evidence type="ECO:0000256" key="1">
    <source>
        <dbReference type="ARBA" id="ARBA00009798"/>
    </source>
</evidence>
<dbReference type="CDD" id="cd00002">
    <property type="entry name" value="YbaK_deacylase"/>
    <property type="match status" value="1"/>
</dbReference>
<dbReference type="SUPFAM" id="SSF55826">
    <property type="entry name" value="YbaK/ProRS associated domain"/>
    <property type="match status" value="1"/>
</dbReference>
<dbReference type="PANTHER" id="PTHR30411:SF0">
    <property type="entry name" value="CYS-TRNA(PRO)_CYS-TRNA(CYS) DEACYLASE YBAK"/>
    <property type="match status" value="1"/>
</dbReference>
<evidence type="ECO:0000313" key="7">
    <source>
        <dbReference type="Proteomes" id="UP000468901"/>
    </source>
</evidence>
<dbReference type="PIRSF" id="PIRSF006181">
    <property type="entry name" value="EbsC_YbaK"/>
    <property type="match status" value="1"/>
</dbReference>
<dbReference type="GO" id="GO:0016829">
    <property type="term" value="F:lyase activity"/>
    <property type="evidence" value="ECO:0007669"/>
    <property type="project" value="UniProtKB-KW"/>
</dbReference>
<organism evidence="6 7">
    <name type="scientific">Parvibaculum sedimenti</name>
    <dbReference type="NCBI Taxonomy" id="2608632"/>
    <lineage>
        <taxon>Bacteria</taxon>
        <taxon>Pseudomonadati</taxon>
        <taxon>Pseudomonadota</taxon>
        <taxon>Alphaproteobacteria</taxon>
        <taxon>Hyphomicrobiales</taxon>
        <taxon>Parvibaculaceae</taxon>
        <taxon>Parvibaculum</taxon>
    </lineage>
</organism>
<evidence type="ECO:0000313" key="6">
    <source>
        <dbReference type="EMBL" id="KAB7739468.1"/>
    </source>
</evidence>
<dbReference type="EC" id="4.2.-.-" evidence="4"/>
<accession>A0A6N6VHM2</accession>
<gene>
    <name evidence="6" type="ORF">F2P47_12160</name>
</gene>
<dbReference type="EMBL" id="WESC01000010">
    <property type="protein sequence ID" value="KAB7739468.1"/>
    <property type="molecule type" value="Genomic_DNA"/>
</dbReference>
<evidence type="ECO:0000256" key="4">
    <source>
        <dbReference type="PIRNR" id="PIRNR006181"/>
    </source>
</evidence>
<dbReference type="GO" id="GO:0006412">
    <property type="term" value="P:translation"/>
    <property type="evidence" value="ECO:0007669"/>
    <property type="project" value="UniProtKB-KW"/>
</dbReference>
<feature type="domain" description="YbaK/aminoacyl-tRNA synthetase-associated" evidence="5">
    <location>
        <begin position="33"/>
        <end position="148"/>
    </location>
</feature>